<dbReference type="Pfam" id="PF02780">
    <property type="entry name" value="Transketolase_C"/>
    <property type="match status" value="1"/>
</dbReference>
<dbReference type="GO" id="GO:0004802">
    <property type="term" value="F:transketolase activity"/>
    <property type="evidence" value="ECO:0007669"/>
    <property type="project" value="UniProtKB-EC"/>
</dbReference>
<dbReference type="AlphaFoldDB" id="A0A7D6BG56"/>
<dbReference type="GO" id="GO:0044272">
    <property type="term" value="P:sulfur compound biosynthetic process"/>
    <property type="evidence" value="ECO:0007669"/>
    <property type="project" value="UniProtKB-ARBA"/>
</dbReference>
<dbReference type="InterPro" id="IPR029061">
    <property type="entry name" value="THDP-binding"/>
</dbReference>
<dbReference type="EC" id="2.2.1.1" evidence="6"/>
<dbReference type="FunFam" id="3.40.50.970:FF:000129">
    <property type="entry name" value="Transketolase"/>
    <property type="match status" value="1"/>
</dbReference>
<dbReference type="InterPro" id="IPR033248">
    <property type="entry name" value="Transketolase_C"/>
</dbReference>
<dbReference type="SUPFAM" id="SSF52922">
    <property type="entry name" value="TK C-terminal domain-like"/>
    <property type="match status" value="1"/>
</dbReference>
<gene>
    <name evidence="6" type="ORF">Sv326_1045</name>
</gene>
<comment type="similarity">
    <text evidence="2">Belongs to the transketolase family.</text>
</comment>
<dbReference type="Gene3D" id="3.40.50.920">
    <property type="match status" value="1"/>
</dbReference>
<comment type="cofactor">
    <cofactor evidence="1">
        <name>thiamine diphosphate</name>
        <dbReference type="ChEBI" id="CHEBI:58937"/>
    </cofactor>
</comment>
<keyword evidence="3 6" id="KW-0808">Transferase</keyword>
<evidence type="ECO:0000256" key="1">
    <source>
        <dbReference type="ARBA" id="ARBA00001964"/>
    </source>
</evidence>
<dbReference type="InterPro" id="IPR005475">
    <property type="entry name" value="Transketolase-like_Pyr-bd"/>
</dbReference>
<dbReference type="CDD" id="cd07033">
    <property type="entry name" value="TPP_PYR_DXS_TK_like"/>
    <property type="match status" value="1"/>
</dbReference>
<sequence>MANSSKINKEMALIDSIDAPQAKKPSRDGFGKALVELGAENTNVWVMTADVSESTRTHWFAEKFPERFVQVGVAEQNLAGVAAGIASCGKTVFISAYGVFSPGRNWDQLRVAICYNDVPVKLHGSHTGITVGPDGASHQALEDIAIVRVLPNITVIVPADAEEARKATLEVAKCEGPAYIRTCREKMPIFTTAGTPFAIGKANVYRFGDDVAIFACGPQVYESILAAEKLESEGISCAVVDCHTIKPIDVEAVKYWAGKTKFLVSVEEHQVSGGLGGALAEVVSEFARAHACTLKRHGINDIFCESGEPLELLKKYGLDADGIARFVRENCIQ</sequence>
<dbReference type="InterPro" id="IPR009014">
    <property type="entry name" value="Transketo_C/PFOR_II"/>
</dbReference>
<dbReference type="InterPro" id="IPR020826">
    <property type="entry name" value="Transketolase_BS"/>
</dbReference>
<feature type="domain" description="Transketolase-like pyrimidine-binding" evidence="5">
    <location>
        <begin position="24"/>
        <end position="189"/>
    </location>
</feature>
<evidence type="ECO:0000256" key="4">
    <source>
        <dbReference type="ARBA" id="ARBA00023052"/>
    </source>
</evidence>
<name>A0A7D6BG56_FERL1</name>
<evidence type="ECO:0000256" key="3">
    <source>
        <dbReference type="ARBA" id="ARBA00022679"/>
    </source>
</evidence>
<dbReference type="SMART" id="SM00861">
    <property type="entry name" value="Transket_pyr"/>
    <property type="match status" value="1"/>
</dbReference>
<evidence type="ECO:0000256" key="2">
    <source>
        <dbReference type="ARBA" id="ARBA00007131"/>
    </source>
</evidence>
<accession>A0A7D6BG56</accession>
<evidence type="ECO:0000313" key="6">
    <source>
        <dbReference type="EMBL" id="QLJ53220.1"/>
    </source>
</evidence>
<dbReference type="GO" id="GO:0006082">
    <property type="term" value="P:organic acid metabolic process"/>
    <property type="evidence" value="ECO:0007669"/>
    <property type="project" value="UniProtKB-ARBA"/>
</dbReference>
<dbReference type="Proteomes" id="UP000510821">
    <property type="component" value="Chromosome"/>
</dbReference>
<dbReference type="PANTHER" id="PTHR43825">
    <property type="entry name" value="PYRUVATE DEHYDROGENASE E1 COMPONENT"/>
    <property type="match status" value="1"/>
</dbReference>
<protein>
    <submittedName>
        <fullName evidence="6">Transketolase, C-terminal section</fullName>
        <ecNumber evidence="6">2.2.1.1</ecNumber>
    </submittedName>
</protein>
<dbReference type="SUPFAM" id="SSF52518">
    <property type="entry name" value="Thiamin diphosphate-binding fold (THDP-binding)"/>
    <property type="match status" value="1"/>
</dbReference>
<dbReference type="KEGG" id="flt:Sv326_1045"/>
<proteinExistence type="inferred from homology"/>
<dbReference type="Pfam" id="PF02779">
    <property type="entry name" value="Transket_pyr"/>
    <property type="match status" value="1"/>
</dbReference>
<dbReference type="Gene3D" id="3.40.50.970">
    <property type="match status" value="1"/>
</dbReference>
<dbReference type="EMBL" id="CP058998">
    <property type="protein sequence ID" value="QLJ53220.1"/>
    <property type="molecule type" value="Genomic_DNA"/>
</dbReference>
<dbReference type="PROSITE" id="PS00802">
    <property type="entry name" value="TRANSKETOLASE_2"/>
    <property type="match status" value="1"/>
</dbReference>
<organism evidence="6 7">
    <name type="scientific">Fermentimicrarchaeum limneticum</name>
    <dbReference type="NCBI Taxonomy" id="2795018"/>
    <lineage>
        <taxon>Archaea</taxon>
        <taxon>Candidatus Micrarchaeota</taxon>
        <taxon>Candidatus Fermentimicrarchaeales</taxon>
        <taxon>Candidatus Fermentimicrarchaeaceae</taxon>
        <taxon>Candidatus Fermentimicrarchaeum</taxon>
    </lineage>
</organism>
<evidence type="ECO:0000313" key="7">
    <source>
        <dbReference type="Proteomes" id="UP000510821"/>
    </source>
</evidence>
<dbReference type="InterPro" id="IPR051157">
    <property type="entry name" value="PDH/Transketolase"/>
</dbReference>
<dbReference type="PANTHER" id="PTHR43825:SF1">
    <property type="entry name" value="TRANSKETOLASE-LIKE PYRIMIDINE-BINDING DOMAIN-CONTAINING PROTEIN"/>
    <property type="match status" value="1"/>
</dbReference>
<evidence type="ECO:0000259" key="5">
    <source>
        <dbReference type="SMART" id="SM00861"/>
    </source>
</evidence>
<reference evidence="7" key="1">
    <citation type="submission" date="2020-07" db="EMBL/GenBank/DDBJ databases">
        <title>Metabolic diversity and evolutionary history of the archaeal phylum ###Micrarchaeota### uncovered from a freshwater lake metagenome.</title>
        <authorList>
            <person name="Kadnikov V.V."/>
            <person name="Savvichev A.S."/>
            <person name="Mardanov A.V."/>
            <person name="Beletsky A.V."/>
            <person name="Chupakov A.V."/>
            <person name="Kokryatskaya N.M."/>
            <person name="Pimenov N.V."/>
            <person name="Ravin N.V."/>
        </authorList>
    </citation>
    <scope>NUCLEOTIDE SEQUENCE [LARGE SCALE GENOMIC DNA]</scope>
</reference>
<keyword evidence="4" id="KW-0786">Thiamine pyrophosphate</keyword>